<organism evidence="3 4">
    <name type="scientific">Metabacillus idriensis</name>
    <dbReference type="NCBI Taxonomy" id="324768"/>
    <lineage>
        <taxon>Bacteria</taxon>
        <taxon>Bacillati</taxon>
        <taxon>Bacillota</taxon>
        <taxon>Bacilli</taxon>
        <taxon>Bacillales</taxon>
        <taxon>Bacillaceae</taxon>
        <taxon>Metabacillus</taxon>
    </lineage>
</organism>
<dbReference type="CDD" id="cd08651">
    <property type="entry name" value="FMT_core_like_4"/>
    <property type="match status" value="1"/>
</dbReference>
<dbReference type="InterPro" id="IPR002376">
    <property type="entry name" value="Formyl_transf_N"/>
</dbReference>
<dbReference type="InterPro" id="IPR005793">
    <property type="entry name" value="Formyl_trans_C"/>
</dbReference>
<keyword evidence="3" id="KW-0808">Transferase</keyword>
<dbReference type="AlphaFoldDB" id="A0A6I2MFY6"/>
<proteinExistence type="predicted"/>
<gene>
    <name evidence="3" type="ORF">GJU41_15415</name>
</gene>
<dbReference type="PANTHER" id="PTHR11138">
    <property type="entry name" value="METHIONYL-TRNA FORMYLTRANSFERASE"/>
    <property type="match status" value="1"/>
</dbReference>
<dbReference type="EMBL" id="WKKF01000004">
    <property type="protein sequence ID" value="MRX55351.1"/>
    <property type="molecule type" value="Genomic_DNA"/>
</dbReference>
<evidence type="ECO:0000313" key="4">
    <source>
        <dbReference type="Proteomes" id="UP000441585"/>
    </source>
</evidence>
<evidence type="ECO:0000313" key="3">
    <source>
        <dbReference type="EMBL" id="MRX55351.1"/>
    </source>
</evidence>
<dbReference type="SUPFAM" id="SSF53328">
    <property type="entry name" value="Formyltransferase"/>
    <property type="match status" value="1"/>
</dbReference>
<feature type="domain" description="Formyl transferase C-terminal" evidence="2">
    <location>
        <begin position="206"/>
        <end position="291"/>
    </location>
</feature>
<dbReference type="InterPro" id="IPR036477">
    <property type="entry name" value="Formyl_transf_N_sf"/>
</dbReference>
<dbReference type="GO" id="GO:0004479">
    <property type="term" value="F:methionyl-tRNA formyltransferase activity"/>
    <property type="evidence" value="ECO:0007669"/>
    <property type="project" value="TreeGrafter"/>
</dbReference>
<dbReference type="GO" id="GO:0005829">
    <property type="term" value="C:cytosol"/>
    <property type="evidence" value="ECO:0007669"/>
    <property type="project" value="TreeGrafter"/>
</dbReference>
<dbReference type="InterPro" id="IPR011034">
    <property type="entry name" value="Formyl_transferase-like_C_sf"/>
</dbReference>
<evidence type="ECO:0000259" key="1">
    <source>
        <dbReference type="Pfam" id="PF00551"/>
    </source>
</evidence>
<feature type="domain" description="Formyl transferase N-terminal" evidence="1">
    <location>
        <begin position="1"/>
        <end position="170"/>
    </location>
</feature>
<sequence>MKVIVIGCVQFSCQVLKQLVSIQSSAIEIIGVITRRQSKINSDFCSLEPLANANSIPCFIAEGNNQLSMASWLQDMKPDVIYCFGWSYLLKQEILSIPKLGVIGYHPAALPQNRGRHPIIWALSLGLEQTASTFFVMDEGADSGEIISQRFVAIEKTDDAGTLYQKLTETALVQIAEFTKNFAAGTIVKCPQNDSYANYWRKRSFKDGKIDWRMSAEGIYNLVRALTRPYPGAHCMFNDREVKIWKVKIVEDSAFISSIKNLEPGKVLKFGNSANVVKCGDGAVQLIEHEFNDLLKEGSYL</sequence>
<keyword evidence="4" id="KW-1185">Reference proteome</keyword>
<evidence type="ECO:0000259" key="2">
    <source>
        <dbReference type="Pfam" id="PF02911"/>
    </source>
</evidence>
<dbReference type="Gene3D" id="3.40.50.12230">
    <property type="match status" value="1"/>
</dbReference>
<comment type="caution">
    <text evidence="3">The sequence shown here is derived from an EMBL/GenBank/DDBJ whole genome shotgun (WGS) entry which is preliminary data.</text>
</comment>
<name>A0A6I2MFY6_9BACI</name>
<dbReference type="RefSeq" id="WP_154319078.1">
    <property type="nucleotide sequence ID" value="NZ_CAJGAA010000003.1"/>
</dbReference>
<dbReference type="PANTHER" id="PTHR11138:SF5">
    <property type="entry name" value="METHIONYL-TRNA FORMYLTRANSFERASE, MITOCHONDRIAL"/>
    <property type="match status" value="1"/>
</dbReference>
<dbReference type="Proteomes" id="UP000441585">
    <property type="component" value="Unassembled WGS sequence"/>
</dbReference>
<dbReference type="SUPFAM" id="SSF50486">
    <property type="entry name" value="FMT C-terminal domain-like"/>
    <property type="match status" value="1"/>
</dbReference>
<protein>
    <submittedName>
        <fullName evidence="3">Formyl transferase</fullName>
    </submittedName>
</protein>
<accession>A0A6I2MFY6</accession>
<dbReference type="CDD" id="cd08702">
    <property type="entry name" value="Arna_FMT_C"/>
    <property type="match status" value="1"/>
</dbReference>
<dbReference type="Pfam" id="PF02911">
    <property type="entry name" value="Formyl_trans_C"/>
    <property type="match status" value="1"/>
</dbReference>
<dbReference type="Pfam" id="PF00551">
    <property type="entry name" value="Formyl_trans_N"/>
    <property type="match status" value="1"/>
</dbReference>
<reference evidence="3 4" key="1">
    <citation type="submission" date="2019-11" db="EMBL/GenBank/DDBJ databases">
        <title>Bacillus idriensis genome.</title>
        <authorList>
            <person name="Konopka E.N."/>
            <person name="Newman J.D."/>
        </authorList>
    </citation>
    <scope>NUCLEOTIDE SEQUENCE [LARGE SCALE GENOMIC DNA]</scope>
    <source>
        <strain evidence="3 4">DSM 19097</strain>
    </source>
</reference>